<dbReference type="Pfam" id="PF01966">
    <property type="entry name" value="HD"/>
    <property type="match status" value="1"/>
</dbReference>
<evidence type="ECO:0000256" key="1">
    <source>
        <dbReference type="SAM" id="MobiDB-lite"/>
    </source>
</evidence>
<accession>A0A7U2I2K3</accession>
<evidence type="ECO:0000313" key="4">
    <source>
        <dbReference type="Proteomes" id="UP000663193"/>
    </source>
</evidence>
<proteinExistence type="predicted"/>
<dbReference type="OrthoDB" id="2378324at2759"/>
<protein>
    <recommendedName>
        <fullName evidence="2">HD/PDEase domain-containing protein</fullName>
    </recommendedName>
</protein>
<dbReference type="OMA" id="ICSADCA"/>
<dbReference type="InterPro" id="IPR003607">
    <property type="entry name" value="HD/PDEase_dom"/>
</dbReference>
<feature type="domain" description="HD/PDEase" evidence="2">
    <location>
        <begin position="42"/>
        <end position="165"/>
    </location>
</feature>
<keyword evidence="4" id="KW-1185">Reference proteome</keyword>
<dbReference type="VEuPathDB" id="FungiDB:JI435_087060"/>
<organism evidence="3 4">
    <name type="scientific">Phaeosphaeria nodorum (strain SN15 / ATCC MYA-4574 / FGSC 10173)</name>
    <name type="common">Glume blotch fungus</name>
    <name type="synonym">Parastagonospora nodorum</name>
    <dbReference type="NCBI Taxonomy" id="321614"/>
    <lineage>
        <taxon>Eukaryota</taxon>
        <taxon>Fungi</taxon>
        <taxon>Dikarya</taxon>
        <taxon>Ascomycota</taxon>
        <taxon>Pezizomycotina</taxon>
        <taxon>Dothideomycetes</taxon>
        <taxon>Pleosporomycetidae</taxon>
        <taxon>Pleosporales</taxon>
        <taxon>Pleosporineae</taxon>
        <taxon>Phaeosphaeriaceae</taxon>
        <taxon>Parastagonospora</taxon>
    </lineage>
</organism>
<dbReference type="Proteomes" id="UP000663193">
    <property type="component" value="Chromosome 7"/>
</dbReference>
<evidence type="ECO:0000313" key="3">
    <source>
        <dbReference type="EMBL" id="QRC97516.1"/>
    </source>
</evidence>
<evidence type="ECO:0000259" key="2">
    <source>
        <dbReference type="SMART" id="SM00471"/>
    </source>
</evidence>
<dbReference type="InterPro" id="IPR006674">
    <property type="entry name" value="HD_domain"/>
</dbReference>
<dbReference type="AlphaFoldDB" id="A0A7U2I2K3"/>
<dbReference type="SMART" id="SM00471">
    <property type="entry name" value="HDc"/>
    <property type="match status" value="1"/>
</dbReference>
<reference evidence="4" key="1">
    <citation type="journal article" date="2021" name="BMC Genomics">
        <title>Chromosome-level genome assembly and manually-curated proteome of model necrotroph Parastagonospora nodorum Sn15 reveals a genome-wide trove of candidate effector homologs, and redundancy of virulence-related functions within an accessory chromosome.</title>
        <authorList>
            <person name="Bertazzoni S."/>
            <person name="Jones D.A.B."/>
            <person name="Phan H.T."/>
            <person name="Tan K.-C."/>
            <person name="Hane J.K."/>
        </authorList>
    </citation>
    <scope>NUCLEOTIDE SEQUENCE [LARGE SCALE GENOMIC DNA]</scope>
    <source>
        <strain evidence="4">SN15 / ATCC MYA-4574 / FGSC 10173)</strain>
    </source>
</reference>
<dbReference type="EMBL" id="CP069029">
    <property type="protein sequence ID" value="QRC97516.1"/>
    <property type="molecule type" value="Genomic_DNA"/>
</dbReference>
<dbReference type="PANTHER" id="PTHR35569">
    <property type="entry name" value="CYANAMIDE HYDRATASE DDI2-RELATED"/>
    <property type="match status" value="1"/>
</dbReference>
<name>A0A7U2I2K3_PHANO</name>
<gene>
    <name evidence="3" type="ORF">JI435_087060</name>
</gene>
<sequence>MCPPSSLVDNASRTGPTPIDATSVIPETQISRSAYAHASSLLPPSILNHSIRVYLYATTLAKHTNSTYVSDASMHDFLFTACLFHDIGTTDTYDGSQRFEVEGADAAVKHLSQFDVSERDKHDVWTAIAIHTSPQIAERIGQLSKLVRLAVITDFGRKSEAWDVLQPLRGKLEKDFERCGIEKVLGDAVVGQAKKKPEKAPMVSWPGVMYKAHLAEPEWEGVNKAF</sequence>
<dbReference type="CDD" id="cd00077">
    <property type="entry name" value="HDc"/>
    <property type="match status" value="1"/>
</dbReference>
<dbReference type="SUPFAM" id="SSF109604">
    <property type="entry name" value="HD-domain/PDEase-like"/>
    <property type="match status" value="1"/>
</dbReference>
<feature type="region of interest" description="Disordered" evidence="1">
    <location>
        <begin position="1"/>
        <end position="21"/>
    </location>
</feature>
<dbReference type="PANTHER" id="PTHR35569:SF1">
    <property type="entry name" value="CYANAMIDE HYDRATASE DDI2-RELATED"/>
    <property type="match status" value="1"/>
</dbReference>
<dbReference type="Gene3D" id="1.10.3210.10">
    <property type="entry name" value="Hypothetical protein af1432"/>
    <property type="match status" value="1"/>
</dbReference>